<evidence type="ECO:0000313" key="3">
    <source>
        <dbReference type="RefSeq" id="XP_049304227.1"/>
    </source>
</evidence>
<proteinExistence type="predicted"/>
<dbReference type="Pfam" id="PF03098">
    <property type="entry name" value="An_peroxidase"/>
    <property type="match status" value="1"/>
</dbReference>
<accession>A0ABM3J4R0</accession>
<dbReference type="Gene3D" id="1.10.640.10">
    <property type="entry name" value="Haem peroxidase domain superfamily, animal type"/>
    <property type="match status" value="1"/>
</dbReference>
<keyword evidence="1 3" id="KW-0560">Oxidoreductase</keyword>
<reference evidence="3" key="2">
    <citation type="submission" date="2025-08" db="UniProtKB">
        <authorList>
            <consortium name="RefSeq"/>
        </authorList>
    </citation>
    <scope>IDENTIFICATION</scope>
    <source>
        <tissue evidence="3">Adult</tissue>
    </source>
</reference>
<keyword evidence="1 3" id="KW-0575">Peroxidase</keyword>
<name>A0ABM3J4R0_BACDO</name>
<dbReference type="GO" id="GO:0004601">
    <property type="term" value="F:peroxidase activity"/>
    <property type="evidence" value="ECO:0007669"/>
    <property type="project" value="UniProtKB-KW"/>
</dbReference>
<gene>
    <name evidence="3" type="primary">LOC105223157</name>
</gene>
<dbReference type="PANTHER" id="PTHR11475:SF86">
    <property type="entry name" value="PEROXIDASE"/>
    <property type="match status" value="1"/>
</dbReference>
<dbReference type="InterPro" id="IPR010255">
    <property type="entry name" value="Haem_peroxidase_sf"/>
</dbReference>
<sequence length="672" mass="76680">MQIINVFEKEKLSVRGIAKSPFEIYQQYGADPGVYVSSSAAAAFAEVGVRNPVVNKNYDISHVARTIVPKLDDVIFSSKVSDKFRCILPPLDCASDSKNFLYRTFDGSCNNFEYSGYGMATSRYKRMLAPKYGDGVYSPTASVTGAPLPNARLLSLGLYGETSLPDDFRTMAFLQWGQLVAHDMTSFLKANITGDCCLQPENNSCYPIFLYPHGPITQSTSKKCWHFERSASDADTMCHETGSPYSEKITTTSAYLDLSFLYGNSKSENKKFRVFKSGLMKTSLVNNRNWLPLSMNPETDCGKDIYQCFILPDMRNQFIPTIAVLHTIILREHNRIAKILERFNPQYSDERLFNEARKINIAQYQKITFYDWLPLLIGTSYAYNMHLIHHTTNYEYVDDYAPTVNAAPYAEFAAAAFRYSHNQIPGWFSLVSSRRNFNRTLRLSNHFDRPENLNLIWDSDNFDSLIRGLSTQLQKRPDSNIDKEIKHYFDRKSFEEYGTDLKAIDIQRGRDYGLPSYNDMRVYCGLSRAYDWAGFSNEISPDKIMFIEKMYASPDDVDLAIGGSLESHAPESILGPTFQCIIGRQFVNARTGDRFFFERYQPLSGFSKDQLAEIRKASLAQLFCNNADFLQDIQTNAFIFPNIRNNLRNCKSLPQVDLSKWKSPAQQKSNSN</sequence>
<dbReference type="PROSITE" id="PS50292">
    <property type="entry name" value="PEROXIDASE_3"/>
    <property type="match status" value="1"/>
</dbReference>
<dbReference type="SUPFAM" id="SSF48113">
    <property type="entry name" value="Heme-dependent peroxidases"/>
    <property type="match status" value="1"/>
</dbReference>
<dbReference type="GeneID" id="105223157"/>
<evidence type="ECO:0000256" key="1">
    <source>
        <dbReference type="ARBA" id="ARBA00022559"/>
    </source>
</evidence>
<dbReference type="InterPro" id="IPR019791">
    <property type="entry name" value="Haem_peroxidase_animal"/>
</dbReference>
<protein>
    <submittedName>
        <fullName evidence="3">Peroxidase isoform X2</fullName>
    </submittedName>
</protein>
<dbReference type="RefSeq" id="XP_049304227.1">
    <property type="nucleotide sequence ID" value="XM_049448270.1"/>
</dbReference>
<evidence type="ECO:0000313" key="2">
    <source>
        <dbReference type="Proteomes" id="UP001652620"/>
    </source>
</evidence>
<organism evidence="2 3">
    <name type="scientific">Bactrocera dorsalis</name>
    <name type="common">Oriental fruit fly</name>
    <name type="synonym">Dacus dorsalis</name>
    <dbReference type="NCBI Taxonomy" id="27457"/>
    <lineage>
        <taxon>Eukaryota</taxon>
        <taxon>Metazoa</taxon>
        <taxon>Ecdysozoa</taxon>
        <taxon>Arthropoda</taxon>
        <taxon>Hexapoda</taxon>
        <taxon>Insecta</taxon>
        <taxon>Pterygota</taxon>
        <taxon>Neoptera</taxon>
        <taxon>Endopterygota</taxon>
        <taxon>Diptera</taxon>
        <taxon>Brachycera</taxon>
        <taxon>Muscomorpha</taxon>
        <taxon>Tephritoidea</taxon>
        <taxon>Tephritidae</taxon>
        <taxon>Bactrocera</taxon>
        <taxon>Bactrocera</taxon>
    </lineage>
</organism>
<dbReference type="CDD" id="cd09823">
    <property type="entry name" value="peroxinectin_like"/>
    <property type="match status" value="1"/>
</dbReference>
<dbReference type="InterPro" id="IPR037120">
    <property type="entry name" value="Haem_peroxidase_sf_animal"/>
</dbReference>
<keyword evidence="2" id="KW-1185">Reference proteome</keyword>
<dbReference type="Proteomes" id="UP001652620">
    <property type="component" value="Chromosome 2"/>
</dbReference>
<dbReference type="PANTHER" id="PTHR11475">
    <property type="entry name" value="OXIDASE/PEROXIDASE"/>
    <property type="match status" value="1"/>
</dbReference>
<reference evidence="2" key="1">
    <citation type="submission" date="2025-05" db="UniProtKB">
        <authorList>
            <consortium name="RefSeq"/>
        </authorList>
    </citation>
    <scope>NUCLEOTIDE SEQUENCE [LARGE SCALE GENOMIC DNA]</scope>
</reference>
<dbReference type="PRINTS" id="PR00457">
    <property type="entry name" value="ANPEROXIDASE"/>
</dbReference>